<evidence type="ECO:0000313" key="3">
    <source>
        <dbReference type="Proteomes" id="UP000000768"/>
    </source>
</evidence>
<dbReference type="InParanoid" id="A0A194YHH1"/>
<gene>
    <name evidence="2" type="ORF">SORBI_3010G055200</name>
</gene>
<keyword evidence="3" id="KW-1185">Reference proteome</keyword>
<feature type="region of interest" description="Disordered" evidence="1">
    <location>
        <begin position="1"/>
        <end position="26"/>
    </location>
</feature>
<protein>
    <submittedName>
        <fullName evidence="2">Uncharacterized protein</fullName>
    </submittedName>
</protein>
<evidence type="ECO:0000256" key="1">
    <source>
        <dbReference type="SAM" id="MobiDB-lite"/>
    </source>
</evidence>
<dbReference type="AlphaFoldDB" id="A0A194YHH1"/>
<accession>A0A194YHH1</accession>
<evidence type="ECO:0000313" key="2">
    <source>
        <dbReference type="EMBL" id="KXG19415.1"/>
    </source>
</evidence>
<feature type="compositionally biased region" description="Polar residues" evidence="1">
    <location>
        <begin position="1"/>
        <end position="10"/>
    </location>
</feature>
<dbReference type="EMBL" id="CM000769">
    <property type="protein sequence ID" value="KXG19415.1"/>
    <property type="molecule type" value="Genomic_DNA"/>
</dbReference>
<name>A0A194YHH1_SORBI</name>
<feature type="compositionally biased region" description="Basic and acidic residues" evidence="1">
    <location>
        <begin position="70"/>
        <end position="80"/>
    </location>
</feature>
<dbReference type="Gramene" id="KXG19415">
    <property type="protein sequence ID" value="KXG19415"/>
    <property type="gene ID" value="SORBI_3010G055200"/>
</dbReference>
<dbReference type="Proteomes" id="UP000000768">
    <property type="component" value="Chromosome 10"/>
</dbReference>
<feature type="region of interest" description="Disordered" evidence="1">
    <location>
        <begin position="58"/>
        <end position="80"/>
    </location>
</feature>
<reference evidence="2 3" key="1">
    <citation type="journal article" date="2009" name="Nature">
        <title>The Sorghum bicolor genome and the diversification of grasses.</title>
        <authorList>
            <person name="Paterson A.H."/>
            <person name="Bowers J.E."/>
            <person name="Bruggmann R."/>
            <person name="Dubchak I."/>
            <person name="Grimwood J."/>
            <person name="Gundlach H."/>
            <person name="Haberer G."/>
            <person name="Hellsten U."/>
            <person name="Mitros T."/>
            <person name="Poliakov A."/>
            <person name="Schmutz J."/>
            <person name="Spannagl M."/>
            <person name="Tang H."/>
            <person name="Wang X."/>
            <person name="Wicker T."/>
            <person name="Bharti A.K."/>
            <person name="Chapman J."/>
            <person name="Feltus F.A."/>
            <person name="Gowik U."/>
            <person name="Grigoriev I.V."/>
            <person name="Lyons E."/>
            <person name="Maher C.A."/>
            <person name="Martis M."/>
            <person name="Narechania A."/>
            <person name="Otillar R.P."/>
            <person name="Penning B.W."/>
            <person name="Salamov A.A."/>
            <person name="Wang Y."/>
            <person name="Zhang L."/>
            <person name="Carpita N.C."/>
            <person name="Freeling M."/>
            <person name="Gingle A.R."/>
            <person name="Hash C.T."/>
            <person name="Keller B."/>
            <person name="Klein P."/>
            <person name="Kresovich S."/>
            <person name="McCann M.C."/>
            <person name="Ming R."/>
            <person name="Peterson D.G."/>
            <person name="Mehboob-ur-Rahman"/>
            <person name="Ware D."/>
            <person name="Westhoff P."/>
            <person name="Mayer K.F."/>
            <person name="Messing J."/>
            <person name="Rokhsar D.S."/>
        </authorList>
    </citation>
    <scope>NUCLEOTIDE SEQUENCE [LARGE SCALE GENOMIC DNA]</scope>
    <source>
        <strain evidence="3">cv. BTx623</strain>
    </source>
</reference>
<proteinExistence type="predicted"/>
<sequence length="80" mass="8836">MNAGPTSQTRPPLHGASDRVRVGQWGKRLEEDEAGVEVRGAPERRRGIRGTIQAQQQGMKNFFHGSEGCFAKETRRGKSS</sequence>
<reference evidence="3" key="2">
    <citation type="journal article" date="2018" name="Plant J.">
        <title>The Sorghum bicolor reference genome: improved assembly, gene annotations, a transcriptome atlas, and signatures of genome organization.</title>
        <authorList>
            <person name="McCormick R.F."/>
            <person name="Truong S.K."/>
            <person name="Sreedasyam A."/>
            <person name="Jenkins J."/>
            <person name="Shu S."/>
            <person name="Sims D."/>
            <person name="Kennedy M."/>
            <person name="Amirebrahimi M."/>
            <person name="Weers B.D."/>
            <person name="McKinley B."/>
            <person name="Mattison A."/>
            <person name="Morishige D.T."/>
            <person name="Grimwood J."/>
            <person name="Schmutz J."/>
            <person name="Mullet J.E."/>
        </authorList>
    </citation>
    <scope>NUCLEOTIDE SEQUENCE [LARGE SCALE GENOMIC DNA]</scope>
    <source>
        <strain evidence="3">cv. BTx623</strain>
    </source>
</reference>
<organism evidence="2 3">
    <name type="scientific">Sorghum bicolor</name>
    <name type="common">Sorghum</name>
    <name type="synonym">Sorghum vulgare</name>
    <dbReference type="NCBI Taxonomy" id="4558"/>
    <lineage>
        <taxon>Eukaryota</taxon>
        <taxon>Viridiplantae</taxon>
        <taxon>Streptophyta</taxon>
        <taxon>Embryophyta</taxon>
        <taxon>Tracheophyta</taxon>
        <taxon>Spermatophyta</taxon>
        <taxon>Magnoliopsida</taxon>
        <taxon>Liliopsida</taxon>
        <taxon>Poales</taxon>
        <taxon>Poaceae</taxon>
        <taxon>PACMAD clade</taxon>
        <taxon>Panicoideae</taxon>
        <taxon>Andropogonodae</taxon>
        <taxon>Andropogoneae</taxon>
        <taxon>Sorghinae</taxon>
        <taxon>Sorghum</taxon>
    </lineage>
</organism>